<evidence type="ECO:0000313" key="1">
    <source>
        <dbReference type="EMBL" id="EIE21015.1"/>
    </source>
</evidence>
<evidence type="ECO:0000313" key="2">
    <source>
        <dbReference type="Proteomes" id="UP000007264"/>
    </source>
</evidence>
<dbReference type="KEGG" id="csl:COCSUDRAFT_48237"/>
<dbReference type="RefSeq" id="XP_005645559.1">
    <property type="nucleotide sequence ID" value="XM_005645502.1"/>
</dbReference>
<dbReference type="EMBL" id="AGSI01000013">
    <property type="protein sequence ID" value="EIE21015.1"/>
    <property type="molecule type" value="Genomic_DNA"/>
</dbReference>
<dbReference type="Proteomes" id="UP000007264">
    <property type="component" value="Unassembled WGS sequence"/>
</dbReference>
<sequence length="289" mass="31480">MGRLLSNFADCICCGRGNRYQSADTWMNQPLNIFQPRSTATLEDLLEKSSRAREAVWQQLGSLEPLVLSHLVSPTLSGGPKWPALRQAFRLVRRPNGNVILASDGLSDPFDDITLGDGNVNGFGLEFYIETPGDEIAETIHEVKKSWQFQLLYTVSQLAAGHGGIRAIMDDMKLLSTEAEGVNEAIPEEHRKALVNAAGRVGALLGLQSTPEEPGMPQETVDTDDAGTGVPERIPDMPLTEVKLVNIKLLTLAELKLITDRGAEGRRRLSELFSGPDKLASSLHRASAV</sequence>
<dbReference type="GeneID" id="17038997"/>
<dbReference type="OrthoDB" id="504414at2759"/>
<dbReference type="AlphaFoldDB" id="I0YRJ6"/>
<accession>I0YRJ6</accession>
<organism evidence="1 2">
    <name type="scientific">Coccomyxa subellipsoidea (strain C-169)</name>
    <name type="common">Green microalga</name>
    <dbReference type="NCBI Taxonomy" id="574566"/>
    <lineage>
        <taxon>Eukaryota</taxon>
        <taxon>Viridiplantae</taxon>
        <taxon>Chlorophyta</taxon>
        <taxon>core chlorophytes</taxon>
        <taxon>Trebouxiophyceae</taxon>
        <taxon>Trebouxiophyceae incertae sedis</taxon>
        <taxon>Coccomyxaceae</taxon>
        <taxon>Coccomyxa</taxon>
        <taxon>Coccomyxa subellipsoidea</taxon>
    </lineage>
</organism>
<name>I0YRJ6_COCSC</name>
<proteinExistence type="predicted"/>
<gene>
    <name evidence="1" type="ORF">COCSUDRAFT_48237</name>
</gene>
<comment type="caution">
    <text evidence="1">The sequence shown here is derived from an EMBL/GenBank/DDBJ whole genome shotgun (WGS) entry which is preliminary data.</text>
</comment>
<keyword evidence="2" id="KW-1185">Reference proteome</keyword>
<evidence type="ECO:0008006" key="3">
    <source>
        <dbReference type="Google" id="ProtNLM"/>
    </source>
</evidence>
<protein>
    <recommendedName>
        <fullName evidence="3">Suppressor of fused-like domain-containing protein</fullName>
    </recommendedName>
</protein>
<reference evidence="1 2" key="1">
    <citation type="journal article" date="2012" name="Genome Biol.">
        <title>The genome of the polar eukaryotic microalga coccomyxa subellipsoidea reveals traits of cold adaptation.</title>
        <authorList>
            <person name="Blanc G."/>
            <person name="Agarkova I."/>
            <person name="Grimwood J."/>
            <person name="Kuo A."/>
            <person name="Brueggeman A."/>
            <person name="Dunigan D."/>
            <person name="Gurnon J."/>
            <person name="Ladunga I."/>
            <person name="Lindquist E."/>
            <person name="Lucas S."/>
            <person name="Pangilinan J."/>
            <person name="Proschold T."/>
            <person name="Salamov A."/>
            <person name="Schmutz J."/>
            <person name="Weeks D."/>
            <person name="Yamada T."/>
            <person name="Claverie J.M."/>
            <person name="Grigoriev I."/>
            <person name="Van Etten J."/>
            <person name="Lomsadze A."/>
            <person name="Borodovsky M."/>
        </authorList>
    </citation>
    <scope>NUCLEOTIDE SEQUENCE [LARGE SCALE GENOMIC DNA]</scope>
    <source>
        <strain evidence="1 2">C-169</strain>
    </source>
</reference>